<feature type="non-terminal residue" evidence="6">
    <location>
        <position position="1"/>
    </location>
</feature>
<evidence type="ECO:0000256" key="1">
    <source>
        <dbReference type="ARBA" id="ARBA00022701"/>
    </source>
</evidence>
<dbReference type="Gene3D" id="3.40.850.10">
    <property type="entry name" value="Kinesin motor domain"/>
    <property type="match status" value="1"/>
</dbReference>
<dbReference type="eggNOG" id="KOG0240">
    <property type="taxonomic scope" value="Eukaryota"/>
</dbReference>
<accession>F0XXL9</accession>
<feature type="domain" description="Kinesin motor" evidence="5">
    <location>
        <begin position="1"/>
        <end position="319"/>
    </location>
</feature>
<gene>
    <name evidence="6" type="ORF">AURANDRAFT_3650</name>
</gene>
<proteinExistence type="inferred from homology"/>
<protein>
    <recommendedName>
        <fullName evidence="5">Kinesin motor domain-containing protein</fullName>
    </recommendedName>
</protein>
<dbReference type="Proteomes" id="UP000002729">
    <property type="component" value="Unassembled WGS sequence"/>
</dbReference>
<dbReference type="OrthoDB" id="3176171at2759"/>
<keyword evidence="4" id="KW-0067">ATP-binding</keyword>
<dbReference type="InParanoid" id="F0XXL9"/>
<keyword evidence="2" id="KW-0175">Coiled coil</keyword>
<dbReference type="PANTHER" id="PTHR47968:SF36">
    <property type="entry name" value="KINESIN HEAVY CHAIN ISOFORM X1"/>
    <property type="match status" value="1"/>
</dbReference>
<evidence type="ECO:0000256" key="2">
    <source>
        <dbReference type="ARBA" id="ARBA00023054"/>
    </source>
</evidence>
<dbReference type="KEGG" id="aaf:AURANDRAFT_3650"/>
<dbReference type="GO" id="GO:0005524">
    <property type="term" value="F:ATP binding"/>
    <property type="evidence" value="ECO:0007669"/>
    <property type="project" value="UniProtKB-UniRule"/>
</dbReference>
<organism evidence="7">
    <name type="scientific">Aureococcus anophagefferens</name>
    <name type="common">Harmful bloom alga</name>
    <dbReference type="NCBI Taxonomy" id="44056"/>
    <lineage>
        <taxon>Eukaryota</taxon>
        <taxon>Sar</taxon>
        <taxon>Stramenopiles</taxon>
        <taxon>Ochrophyta</taxon>
        <taxon>Pelagophyceae</taxon>
        <taxon>Pelagomonadales</taxon>
        <taxon>Pelagomonadaceae</taxon>
        <taxon>Aureococcus</taxon>
    </lineage>
</organism>
<feature type="non-terminal residue" evidence="6">
    <location>
        <position position="319"/>
    </location>
</feature>
<keyword evidence="7" id="KW-1185">Reference proteome</keyword>
<reference evidence="6 7" key="1">
    <citation type="journal article" date="2011" name="Proc. Natl. Acad. Sci. U.S.A.">
        <title>Niche of harmful alga Aureococcus anophagefferens revealed through ecogenomics.</title>
        <authorList>
            <person name="Gobler C.J."/>
            <person name="Berry D.L."/>
            <person name="Dyhrman S.T."/>
            <person name="Wilhelm S.W."/>
            <person name="Salamov A."/>
            <person name="Lobanov A.V."/>
            <person name="Zhang Y."/>
            <person name="Collier J.L."/>
            <person name="Wurch L.L."/>
            <person name="Kustka A.B."/>
            <person name="Dill B.D."/>
            <person name="Shah M."/>
            <person name="VerBerkmoes N.C."/>
            <person name="Kuo A."/>
            <person name="Terry A."/>
            <person name="Pangilinan J."/>
            <person name="Lindquist E.A."/>
            <person name="Lucas S."/>
            <person name="Paulsen I.T."/>
            <person name="Hattenrath-Lehmann T.K."/>
            <person name="Talmage S.C."/>
            <person name="Walker E.A."/>
            <person name="Koch F."/>
            <person name="Burson A.M."/>
            <person name="Marcoval M.A."/>
            <person name="Tang Y.Z."/>
            <person name="Lecleir G.R."/>
            <person name="Coyne K.J."/>
            <person name="Berg G.M."/>
            <person name="Bertrand E.M."/>
            <person name="Saito M.A."/>
            <person name="Gladyshev V.N."/>
            <person name="Grigoriev I.V."/>
        </authorList>
    </citation>
    <scope>NUCLEOTIDE SEQUENCE [LARGE SCALE GENOMIC DNA]</scope>
    <source>
        <strain evidence="7">CCMP 1984</strain>
    </source>
</reference>
<dbReference type="InterPro" id="IPR027640">
    <property type="entry name" value="Kinesin-like_fam"/>
</dbReference>
<evidence type="ECO:0000313" key="6">
    <source>
        <dbReference type="EMBL" id="EGB11969.1"/>
    </source>
</evidence>
<name>F0XXL9_AURAN</name>
<evidence type="ECO:0000256" key="4">
    <source>
        <dbReference type="PROSITE-ProRule" id="PRU00283"/>
    </source>
</evidence>
<feature type="binding site" evidence="4">
    <location>
        <begin position="43"/>
        <end position="50"/>
    </location>
    <ligand>
        <name>ATP</name>
        <dbReference type="ChEBI" id="CHEBI:30616"/>
    </ligand>
</feature>
<dbReference type="InterPro" id="IPR027417">
    <property type="entry name" value="P-loop_NTPase"/>
</dbReference>
<dbReference type="InterPro" id="IPR001752">
    <property type="entry name" value="Kinesin_motor_dom"/>
</dbReference>
<sequence>QLSHRLDKVFGEDASQSEVFEWVTPAVADVARRGVHATIFAYGQTGTGKTHTMMGDIGEGGLGDRAGIIPRAAAALFETLGAGAAAMSIVRSTVHCSYMQIYGDRVMDMLADGRSGSLAVRETPFSGARGSSKSIFVQGLSEYQVTSAGDVLSLVARGDAARATRATDHNAQSSRSHAILQLALEVESVETGDDAKQSWRLVDLAGSEKWSDSATHDKALASELRAINKSLSALGNCIAALADLATQQQGAAQAEGGRVQSRGSLRSHVPYRDSTLTRLLQDALGGGTRAVVIATASAAASASDETNSTLAFAQRATRV</sequence>
<dbReference type="GO" id="GO:0003777">
    <property type="term" value="F:microtubule motor activity"/>
    <property type="evidence" value="ECO:0007669"/>
    <property type="project" value="InterPro"/>
</dbReference>
<keyword evidence="1" id="KW-0493">Microtubule</keyword>
<dbReference type="Pfam" id="PF00225">
    <property type="entry name" value="Kinesin"/>
    <property type="match status" value="1"/>
</dbReference>
<comment type="similarity">
    <text evidence="4">Belongs to the TRAFAC class myosin-kinesin ATPase superfamily. Kinesin family.</text>
</comment>
<dbReference type="GO" id="GO:0007018">
    <property type="term" value="P:microtubule-based movement"/>
    <property type="evidence" value="ECO:0007669"/>
    <property type="project" value="InterPro"/>
</dbReference>
<dbReference type="PANTHER" id="PTHR47968">
    <property type="entry name" value="CENTROMERE PROTEIN E"/>
    <property type="match status" value="1"/>
</dbReference>
<evidence type="ECO:0000313" key="7">
    <source>
        <dbReference type="Proteomes" id="UP000002729"/>
    </source>
</evidence>
<dbReference type="EMBL" id="GL833121">
    <property type="protein sequence ID" value="EGB11969.1"/>
    <property type="molecule type" value="Genomic_DNA"/>
</dbReference>
<dbReference type="GeneID" id="20221724"/>
<dbReference type="GO" id="GO:0008017">
    <property type="term" value="F:microtubule binding"/>
    <property type="evidence" value="ECO:0007669"/>
    <property type="project" value="InterPro"/>
</dbReference>
<dbReference type="OMA" id="QVNERTH"/>
<dbReference type="AlphaFoldDB" id="F0XXL9"/>
<dbReference type="InterPro" id="IPR036961">
    <property type="entry name" value="Kinesin_motor_dom_sf"/>
</dbReference>
<keyword evidence="4" id="KW-0547">Nucleotide-binding</keyword>
<dbReference type="PRINTS" id="PR00380">
    <property type="entry name" value="KINESINHEAVY"/>
</dbReference>
<dbReference type="PROSITE" id="PS50067">
    <property type="entry name" value="KINESIN_MOTOR_2"/>
    <property type="match status" value="1"/>
</dbReference>
<dbReference type="RefSeq" id="XP_009032832.1">
    <property type="nucleotide sequence ID" value="XM_009034584.1"/>
</dbReference>
<dbReference type="SUPFAM" id="SSF52540">
    <property type="entry name" value="P-loop containing nucleoside triphosphate hydrolases"/>
    <property type="match status" value="1"/>
</dbReference>
<evidence type="ECO:0000259" key="5">
    <source>
        <dbReference type="PROSITE" id="PS50067"/>
    </source>
</evidence>
<keyword evidence="3 4" id="KW-0505">Motor protein</keyword>
<dbReference type="GO" id="GO:0005874">
    <property type="term" value="C:microtubule"/>
    <property type="evidence" value="ECO:0007669"/>
    <property type="project" value="UniProtKB-KW"/>
</dbReference>
<dbReference type="SMART" id="SM00129">
    <property type="entry name" value="KISc"/>
    <property type="match status" value="1"/>
</dbReference>
<evidence type="ECO:0000256" key="3">
    <source>
        <dbReference type="ARBA" id="ARBA00023175"/>
    </source>
</evidence>